<protein>
    <recommendedName>
        <fullName evidence="9">ABC transmembrane type-1 domain-containing protein</fullName>
    </recommendedName>
</protein>
<evidence type="ECO:0000256" key="1">
    <source>
        <dbReference type="ARBA" id="ARBA00004651"/>
    </source>
</evidence>
<feature type="signal peptide" evidence="6">
    <location>
        <begin position="1"/>
        <end position="27"/>
    </location>
</feature>
<accession>A0ABN7AZE2</accession>
<feature type="chain" id="PRO_5045711971" description="ABC transmembrane type-1 domain-containing protein" evidence="6">
    <location>
        <begin position="28"/>
        <end position="94"/>
    </location>
</feature>
<dbReference type="Proteomes" id="UP001307889">
    <property type="component" value="Chromosome 7"/>
</dbReference>
<comment type="subcellular location">
    <subcellularLocation>
        <location evidence="1">Cell membrane</location>
        <topology evidence="1">Multi-pass membrane protein</topology>
    </subcellularLocation>
</comment>
<keyword evidence="6" id="KW-0732">Signal</keyword>
<dbReference type="EMBL" id="AP028915">
    <property type="protein sequence ID" value="BES96767.1"/>
    <property type="molecule type" value="Genomic_DNA"/>
</dbReference>
<evidence type="ECO:0000256" key="2">
    <source>
        <dbReference type="ARBA" id="ARBA00022475"/>
    </source>
</evidence>
<reference evidence="7 8" key="1">
    <citation type="submission" date="2023-09" db="EMBL/GenBank/DDBJ databases">
        <title>Nesidiocoris tenuis whole genome shotgun sequence.</title>
        <authorList>
            <person name="Shibata T."/>
            <person name="Shimoda M."/>
            <person name="Kobayashi T."/>
            <person name="Uehara T."/>
        </authorList>
    </citation>
    <scope>NUCLEOTIDE SEQUENCE [LARGE SCALE GENOMIC DNA]</scope>
    <source>
        <strain evidence="7 8">Japan</strain>
    </source>
</reference>
<sequence>MGLMTVVGGRLLQILLLCNTCTELTEESEKFRGALSRAMRTQYFPCYNKKLRLYLVTMPSAQISASGLFIVSNSIIPTILTTSMTYTIVLLQLY</sequence>
<keyword evidence="5" id="KW-0472">Membrane</keyword>
<evidence type="ECO:0000256" key="6">
    <source>
        <dbReference type="SAM" id="SignalP"/>
    </source>
</evidence>
<name>A0ABN7AZE2_9HEMI</name>
<keyword evidence="8" id="KW-1185">Reference proteome</keyword>
<dbReference type="Pfam" id="PF08395">
    <property type="entry name" value="7tm_7"/>
    <property type="match status" value="1"/>
</dbReference>
<evidence type="ECO:0000256" key="3">
    <source>
        <dbReference type="ARBA" id="ARBA00022692"/>
    </source>
</evidence>
<evidence type="ECO:0000313" key="8">
    <source>
        <dbReference type="Proteomes" id="UP001307889"/>
    </source>
</evidence>
<keyword evidence="2" id="KW-1003">Cell membrane</keyword>
<proteinExistence type="predicted"/>
<evidence type="ECO:0008006" key="9">
    <source>
        <dbReference type="Google" id="ProtNLM"/>
    </source>
</evidence>
<evidence type="ECO:0000313" key="7">
    <source>
        <dbReference type="EMBL" id="BES96767.1"/>
    </source>
</evidence>
<evidence type="ECO:0000256" key="4">
    <source>
        <dbReference type="ARBA" id="ARBA00022989"/>
    </source>
</evidence>
<evidence type="ECO:0000256" key="5">
    <source>
        <dbReference type="ARBA" id="ARBA00023136"/>
    </source>
</evidence>
<keyword evidence="4" id="KW-1133">Transmembrane helix</keyword>
<gene>
    <name evidence="7" type="ORF">NTJ_09579</name>
</gene>
<dbReference type="InterPro" id="IPR013604">
    <property type="entry name" value="7TM_chemorcpt"/>
</dbReference>
<organism evidence="7 8">
    <name type="scientific">Nesidiocoris tenuis</name>
    <dbReference type="NCBI Taxonomy" id="355587"/>
    <lineage>
        <taxon>Eukaryota</taxon>
        <taxon>Metazoa</taxon>
        <taxon>Ecdysozoa</taxon>
        <taxon>Arthropoda</taxon>
        <taxon>Hexapoda</taxon>
        <taxon>Insecta</taxon>
        <taxon>Pterygota</taxon>
        <taxon>Neoptera</taxon>
        <taxon>Paraneoptera</taxon>
        <taxon>Hemiptera</taxon>
        <taxon>Heteroptera</taxon>
        <taxon>Panheteroptera</taxon>
        <taxon>Cimicomorpha</taxon>
        <taxon>Miridae</taxon>
        <taxon>Dicyphina</taxon>
        <taxon>Nesidiocoris</taxon>
    </lineage>
</organism>
<keyword evidence="3" id="KW-0812">Transmembrane</keyword>